<keyword evidence="22" id="KW-1185">Reference proteome</keyword>
<evidence type="ECO:0000256" key="7">
    <source>
        <dbReference type="ARBA" id="ARBA00022679"/>
    </source>
</evidence>
<comment type="similarity">
    <text evidence="2">Belongs to the CpsD/CapB family.</text>
</comment>
<evidence type="ECO:0000256" key="16">
    <source>
        <dbReference type="SAM" id="Coils"/>
    </source>
</evidence>
<dbReference type="STRING" id="1168035.SAMN05444280_11186"/>
<evidence type="ECO:0000256" key="9">
    <source>
        <dbReference type="ARBA" id="ARBA00022741"/>
    </source>
</evidence>
<evidence type="ECO:0000256" key="12">
    <source>
        <dbReference type="ARBA" id="ARBA00022989"/>
    </source>
</evidence>
<dbReference type="Pfam" id="PF02706">
    <property type="entry name" value="Wzz"/>
    <property type="match status" value="1"/>
</dbReference>
<dbReference type="Pfam" id="PF13614">
    <property type="entry name" value="AAA_31"/>
    <property type="match status" value="1"/>
</dbReference>
<dbReference type="SUPFAM" id="SSF52540">
    <property type="entry name" value="P-loop containing nucleoside triphosphate hydrolases"/>
    <property type="match status" value="1"/>
</dbReference>
<evidence type="ECO:0000256" key="13">
    <source>
        <dbReference type="ARBA" id="ARBA00023136"/>
    </source>
</evidence>
<keyword evidence="13 17" id="KW-0472">Membrane</keyword>
<comment type="similarity">
    <text evidence="3">Belongs to the etk/wzc family.</text>
</comment>
<dbReference type="InterPro" id="IPR027417">
    <property type="entry name" value="P-loop_NTPase"/>
</dbReference>
<dbReference type="AlphaFoldDB" id="A0A1M6GR99"/>
<dbReference type="Pfam" id="PF13807">
    <property type="entry name" value="GNVR"/>
    <property type="match status" value="1"/>
</dbReference>
<keyword evidence="14" id="KW-0829">Tyrosine-protein kinase</keyword>
<evidence type="ECO:0000256" key="14">
    <source>
        <dbReference type="ARBA" id="ARBA00023137"/>
    </source>
</evidence>
<dbReference type="GO" id="GO:0004715">
    <property type="term" value="F:non-membrane spanning protein tyrosine kinase activity"/>
    <property type="evidence" value="ECO:0007669"/>
    <property type="project" value="UniProtKB-EC"/>
</dbReference>
<feature type="coiled-coil region" evidence="16">
    <location>
        <begin position="426"/>
        <end position="453"/>
    </location>
</feature>
<feature type="domain" description="Tyrosine-protein kinase G-rich" evidence="20">
    <location>
        <begin position="459"/>
        <end position="533"/>
    </location>
</feature>
<keyword evidence="7" id="KW-0808">Transferase</keyword>
<dbReference type="PANTHER" id="PTHR32309">
    <property type="entry name" value="TYROSINE-PROTEIN KINASE"/>
    <property type="match status" value="1"/>
</dbReference>
<evidence type="ECO:0000256" key="2">
    <source>
        <dbReference type="ARBA" id="ARBA00007316"/>
    </source>
</evidence>
<evidence type="ECO:0000256" key="4">
    <source>
        <dbReference type="ARBA" id="ARBA00011903"/>
    </source>
</evidence>
<dbReference type="CDD" id="cd05387">
    <property type="entry name" value="BY-kinase"/>
    <property type="match status" value="1"/>
</dbReference>
<dbReference type="OrthoDB" id="9794577at2"/>
<dbReference type="NCBIfam" id="TIGR01007">
    <property type="entry name" value="eps_fam"/>
    <property type="match status" value="1"/>
</dbReference>
<reference evidence="21 22" key="1">
    <citation type="submission" date="2016-11" db="EMBL/GenBank/DDBJ databases">
        <authorList>
            <person name="Jaros S."/>
            <person name="Januszkiewicz K."/>
            <person name="Wedrychowicz H."/>
        </authorList>
    </citation>
    <scope>NUCLEOTIDE SEQUENCE [LARGE SCALE GENOMIC DNA]</scope>
    <source>
        <strain evidence="21 22">DSM 27063</strain>
    </source>
</reference>
<keyword evidence="6" id="KW-0997">Cell inner membrane</keyword>
<keyword evidence="5" id="KW-1003">Cell membrane</keyword>
<dbReference type="InterPro" id="IPR005702">
    <property type="entry name" value="Wzc-like_C"/>
</dbReference>
<dbReference type="InterPro" id="IPR032807">
    <property type="entry name" value="GNVR"/>
</dbReference>
<gene>
    <name evidence="21" type="ORF">SAMN05444280_11186</name>
</gene>
<dbReference type="EC" id="2.7.10.2" evidence="4"/>
<evidence type="ECO:0000256" key="6">
    <source>
        <dbReference type="ARBA" id="ARBA00022519"/>
    </source>
</evidence>
<dbReference type="EMBL" id="FQZE01000011">
    <property type="protein sequence ID" value="SHJ12386.1"/>
    <property type="molecule type" value="Genomic_DNA"/>
</dbReference>
<keyword evidence="16" id="KW-0175">Coiled coil</keyword>
<dbReference type="InterPro" id="IPR003856">
    <property type="entry name" value="LPS_length_determ_N"/>
</dbReference>
<evidence type="ECO:0000256" key="15">
    <source>
        <dbReference type="ARBA" id="ARBA00051245"/>
    </source>
</evidence>
<keyword evidence="11" id="KW-0067">ATP-binding</keyword>
<feature type="transmembrane region" description="Helical" evidence="17">
    <location>
        <begin position="511"/>
        <end position="531"/>
    </location>
</feature>
<evidence type="ECO:0000256" key="5">
    <source>
        <dbReference type="ARBA" id="ARBA00022475"/>
    </source>
</evidence>
<evidence type="ECO:0000256" key="3">
    <source>
        <dbReference type="ARBA" id="ARBA00008883"/>
    </source>
</evidence>
<keyword evidence="12 17" id="KW-1133">Transmembrane helix</keyword>
<organism evidence="21 22">
    <name type="scientific">Tangfeifania diversioriginum</name>
    <dbReference type="NCBI Taxonomy" id="1168035"/>
    <lineage>
        <taxon>Bacteria</taxon>
        <taxon>Pseudomonadati</taxon>
        <taxon>Bacteroidota</taxon>
        <taxon>Bacteroidia</taxon>
        <taxon>Marinilabiliales</taxon>
        <taxon>Prolixibacteraceae</taxon>
        <taxon>Tangfeifania</taxon>
    </lineage>
</organism>
<keyword evidence="10" id="KW-0418">Kinase</keyword>
<evidence type="ECO:0000313" key="22">
    <source>
        <dbReference type="Proteomes" id="UP000184050"/>
    </source>
</evidence>
<name>A0A1M6GR99_9BACT</name>
<feature type="transmembrane region" description="Helical" evidence="17">
    <location>
        <begin position="21"/>
        <end position="42"/>
    </location>
</feature>
<evidence type="ECO:0000259" key="19">
    <source>
        <dbReference type="Pfam" id="PF13614"/>
    </source>
</evidence>
<sequence length="782" mass="89715">MNQQKLPEQNILNIQDIFKLFFKNIWIVISCIIVALGIAYFYNWYSIPTFKVSATLLLKDNSGSSSSSGESRYINSELLSRSQNIQNELEIIKSFPNISQTVRNLNLEVSYYEYKNYQYYNAYNESPFKVFIFKEHPQLVGPVFDVILNSDGSYALKVEKQDAMVYNYNTGHKIGERKDLEFSINGNVGQVVETDDFKILVTINENDSLLSSDNRRFAFKLSTIKQLVSHYEQKLEFNIPDRLGTFIEISMKTNSVQLGEDIINELIQVYSESNLEKKNHLANMTLEYIDEQLDEVSASLNLTENNLQKFMSQNKLMNIDEQSTRLAQQRLDLQNQLAELMTQKRYYDYIKEYNSDNSDDTQIVPPSAMGVQDPLLNNLIEELSTAQTQKDNLIQNNQQRNPIVNRLDIQIKNLKNTVSENIAAAARSNEISINEMQSRIERIEREMSELPETQMQMGGIQRNYNLNNSIYNYLLEKQAEAKITKASNLPDNEVIEPAHMVGLSPVSPKNMMNYLIALFLGFTFPFSILLFKSFLKSTITTQEDIENITNAIVVGKVFHFSERKEKNVFVSSPNDKTAETFRTLRTNLNFAMNGSSHKTILVTSCLSGEGKSFNALNIAASYAQMGKKTILLDFDLRNSHSVIKKVDKTTGLSLFLNEEVALNEIIQKTEFKNLDFIHSGPVPPNPLDLMEKEMVVNLFDFLRKNYEYIILDSPPLAQVSDALAIIRYSNLNLIVTRYNVTKKKLLRLVLSELKNKDINNVYIVLNDNKLVSEQMGYGYYKK</sequence>
<dbReference type="PANTHER" id="PTHR32309:SF13">
    <property type="entry name" value="FERRIC ENTEROBACTIN TRANSPORT PROTEIN FEPE"/>
    <property type="match status" value="1"/>
</dbReference>
<feature type="domain" description="AAA" evidence="19">
    <location>
        <begin position="598"/>
        <end position="734"/>
    </location>
</feature>
<proteinExistence type="inferred from homology"/>
<dbReference type="GO" id="GO:0005524">
    <property type="term" value="F:ATP binding"/>
    <property type="evidence" value="ECO:0007669"/>
    <property type="project" value="UniProtKB-KW"/>
</dbReference>
<evidence type="ECO:0000259" key="20">
    <source>
        <dbReference type="Pfam" id="PF13807"/>
    </source>
</evidence>
<evidence type="ECO:0000259" key="18">
    <source>
        <dbReference type="Pfam" id="PF02706"/>
    </source>
</evidence>
<dbReference type="InterPro" id="IPR025669">
    <property type="entry name" value="AAA_dom"/>
</dbReference>
<evidence type="ECO:0000256" key="10">
    <source>
        <dbReference type="ARBA" id="ARBA00022777"/>
    </source>
</evidence>
<dbReference type="Gene3D" id="3.40.50.300">
    <property type="entry name" value="P-loop containing nucleotide triphosphate hydrolases"/>
    <property type="match status" value="1"/>
</dbReference>
<evidence type="ECO:0000313" key="21">
    <source>
        <dbReference type="EMBL" id="SHJ12386.1"/>
    </source>
</evidence>
<keyword evidence="8 17" id="KW-0812">Transmembrane</keyword>
<dbReference type="Proteomes" id="UP000184050">
    <property type="component" value="Unassembled WGS sequence"/>
</dbReference>
<comment type="subcellular location">
    <subcellularLocation>
        <location evidence="1">Cell inner membrane</location>
        <topology evidence="1">Multi-pass membrane protein</topology>
    </subcellularLocation>
</comment>
<evidence type="ECO:0000256" key="8">
    <source>
        <dbReference type="ARBA" id="ARBA00022692"/>
    </source>
</evidence>
<comment type="catalytic activity">
    <reaction evidence="15">
        <text>L-tyrosyl-[protein] + ATP = O-phospho-L-tyrosyl-[protein] + ADP + H(+)</text>
        <dbReference type="Rhea" id="RHEA:10596"/>
        <dbReference type="Rhea" id="RHEA-COMP:10136"/>
        <dbReference type="Rhea" id="RHEA-COMP:20101"/>
        <dbReference type="ChEBI" id="CHEBI:15378"/>
        <dbReference type="ChEBI" id="CHEBI:30616"/>
        <dbReference type="ChEBI" id="CHEBI:46858"/>
        <dbReference type="ChEBI" id="CHEBI:61978"/>
        <dbReference type="ChEBI" id="CHEBI:456216"/>
        <dbReference type="EC" id="2.7.10.2"/>
    </reaction>
</comment>
<feature type="domain" description="Polysaccharide chain length determinant N-terminal" evidence="18">
    <location>
        <begin position="12"/>
        <end position="104"/>
    </location>
</feature>
<evidence type="ECO:0000256" key="11">
    <source>
        <dbReference type="ARBA" id="ARBA00022840"/>
    </source>
</evidence>
<accession>A0A1M6GR99</accession>
<dbReference type="GO" id="GO:0005886">
    <property type="term" value="C:plasma membrane"/>
    <property type="evidence" value="ECO:0007669"/>
    <property type="project" value="UniProtKB-SubCell"/>
</dbReference>
<evidence type="ECO:0000256" key="17">
    <source>
        <dbReference type="SAM" id="Phobius"/>
    </source>
</evidence>
<protein>
    <recommendedName>
        <fullName evidence="4">non-specific protein-tyrosine kinase</fullName>
        <ecNumber evidence="4">2.7.10.2</ecNumber>
    </recommendedName>
</protein>
<keyword evidence="9" id="KW-0547">Nucleotide-binding</keyword>
<evidence type="ECO:0000256" key="1">
    <source>
        <dbReference type="ARBA" id="ARBA00004429"/>
    </source>
</evidence>
<dbReference type="InterPro" id="IPR050445">
    <property type="entry name" value="Bact_polysacc_biosynth/exp"/>
</dbReference>